<feature type="transmembrane region" description="Helical" evidence="1">
    <location>
        <begin position="191"/>
        <end position="209"/>
    </location>
</feature>
<feature type="transmembrane region" description="Helical" evidence="1">
    <location>
        <begin position="102"/>
        <end position="122"/>
    </location>
</feature>
<organism evidence="2">
    <name type="scientific">viral metagenome</name>
    <dbReference type="NCBI Taxonomy" id="1070528"/>
    <lineage>
        <taxon>unclassified sequences</taxon>
        <taxon>metagenomes</taxon>
        <taxon>organismal metagenomes</taxon>
    </lineage>
</organism>
<reference evidence="2" key="1">
    <citation type="journal article" date="2020" name="Nature">
        <title>Giant virus diversity and host interactions through global metagenomics.</title>
        <authorList>
            <person name="Schulz F."/>
            <person name="Roux S."/>
            <person name="Paez-Espino D."/>
            <person name="Jungbluth S."/>
            <person name="Walsh D.A."/>
            <person name="Denef V.J."/>
            <person name="McMahon K.D."/>
            <person name="Konstantinidis K.T."/>
            <person name="Eloe-Fadrosh E.A."/>
            <person name="Kyrpides N.C."/>
            <person name="Woyke T."/>
        </authorList>
    </citation>
    <scope>NUCLEOTIDE SEQUENCE</scope>
    <source>
        <strain evidence="2">GVMAG-S-ERX556049-19</strain>
    </source>
</reference>
<protein>
    <submittedName>
        <fullName evidence="2">Uncharacterized protein</fullName>
    </submittedName>
</protein>
<evidence type="ECO:0000256" key="1">
    <source>
        <dbReference type="SAM" id="Phobius"/>
    </source>
</evidence>
<proteinExistence type="predicted"/>
<sequence>MKGFLFPFNTCEKINKRGFIQQPYSAIINGISAIIVLFFLLHTKLGPLFYLFLSIFFFQIYHMFSHMLHINGNIQTNTIHIISYLVNFSLFYVLYEKSKQDLNIYFLFLYAFLILLDLYAFFHLSTIYFIPTQVILFMSLLFYYYQQLPSLLKNNLSILLINILIIYGLVLNEKYNCKNMLEMFPNFPFHIFIEIFGLLFFSFFSFSFYQENAYKE</sequence>
<feature type="transmembrane region" description="Helical" evidence="1">
    <location>
        <begin position="152"/>
        <end position="171"/>
    </location>
</feature>
<keyword evidence="1" id="KW-1133">Transmembrane helix</keyword>
<feature type="transmembrane region" description="Helical" evidence="1">
    <location>
        <begin position="48"/>
        <end position="68"/>
    </location>
</feature>
<feature type="transmembrane region" description="Helical" evidence="1">
    <location>
        <begin position="23"/>
        <end position="41"/>
    </location>
</feature>
<keyword evidence="1" id="KW-0472">Membrane</keyword>
<accession>A0A6C0FFD6</accession>
<evidence type="ECO:0000313" key="2">
    <source>
        <dbReference type="EMBL" id="QHT37805.1"/>
    </source>
</evidence>
<dbReference type="AlphaFoldDB" id="A0A6C0FFD6"/>
<name>A0A6C0FFD6_9ZZZZ</name>
<keyword evidence="1" id="KW-0812">Transmembrane</keyword>
<feature type="transmembrane region" description="Helical" evidence="1">
    <location>
        <begin position="128"/>
        <end position="145"/>
    </location>
</feature>
<feature type="transmembrane region" description="Helical" evidence="1">
    <location>
        <begin position="74"/>
        <end position="95"/>
    </location>
</feature>
<dbReference type="EMBL" id="MN738821">
    <property type="protein sequence ID" value="QHT37805.1"/>
    <property type="molecule type" value="Genomic_DNA"/>
</dbReference>